<dbReference type="OrthoDB" id="47056at2"/>
<dbReference type="Proteomes" id="UP000184334">
    <property type="component" value="Unassembled WGS sequence"/>
</dbReference>
<protein>
    <submittedName>
        <fullName evidence="1">Transposase</fullName>
    </submittedName>
</protein>
<name>A0A1M4V7F0_MARH1</name>
<evidence type="ECO:0000313" key="1">
    <source>
        <dbReference type="EMBL" id="SHE64895.1"/>
    </source>
</evidence>
<dbReference type="AlphaFoldDB" id="A0A1M4V7F0"/>
<evidence type="ECO:0000313" key="2">
    <source>
        <dbReference type="Proteomes" id="UP000184334"/>
    </source>
</evidence>
<sequence length="247" mass="29424">MTIEDLKDDKDAENFLIELEVLKIEKKCPYCGNTEVYTVRRNHLKCKNCRREWSKYNNTIFKDIRIKPLKFLKIVHAIAKGKILKKISLEIGVSYNTVLKIKNLILKRLLKRIFNIDEVKPLFSIGIKIKEENITLDYIEEINLKELSKLKNEKIGRLYLFKNIKDFDLLIVFSEKNIKEFEEKSDRLNIKSLKKDLRDIIKSFSQKVFQGKISNIDTLLYTLTHCHLNNENEEDELFYFFLEILKN</sequence>
<gene>
    <name evidence="1" type="ORF">SAMN02745164_00851</name>
</gene>
<accession>A0A1M4V7F0</accession>
<reference evidence="1" key="1">
    <citation type="submission" date="2016-11" db="EMBL/GenBank/DDBJ databases">
        <authorList>
            <person name="Varghese N."/>
            <person name="Submissions S."/>
        </authorList>
    </citation>
    <scope>NUCLEOTIDE SEQUENCE [LARGE SCALE GENOMIC DNA]</scope>
    <source>
        <strain evidence="1">DSM 16785</strain>
    </source>
</reference>
<dbReference type="EMBL" id="FQUI01000010">
    <property type="protein sequence ID" value="SHE64895.1"/>
    <property type="molecule type" value="Genomic_DNA"/>
</dbReference>
<dbReference type="STRING" id="1122195.SAMN02745164_00851"/>
<dbReference type="RefSeq" id="WP_072863782.1">
    <property type="nucleotide sequence ID" value="NZ_FQUI01000010.1"/>
</dbReference>
<comment type="caution">
    <text evidence="1">The sequence shown here is derived from an EMBL/GenBank/DDBJ whole genome shotgun (WGS) entry which is preliminary data.</text>
</comment>
<keyword evidence="2" id="KW-1185">Reference proteome</keyword>
<proteinExistence type="predicted"/>
<organism evidence="1 2">
    <name type="scientific">Marinitoga hydrogenitolerans (strain DSM 16785 / JCM 12826 / AT1271)</name>
    <dbReference type="NCBI Taxonomy" id="1122195"/>
    <lineage>
        <taxon>Bacteria</taxon>
        <taxon>Thermotogati</taxon>
        <taxon>Thermotogota</taxon>
        <taxon>Thermotogae</taxon>
        <taxon>Petrotogales</taxon>
        <taxon>Petrotogaceae</taxon>
        <taxon>Marinitoga</taxon>
    </lineage>
</organism>